<accession>A0ACB5T8R7</accession>
<dbReference type="EMBL" id="BSXS01005020">
    <property type="protein sequence ID" value="GME83835.1"/>
    <property type="molecule type" value="Genomic_DNA"/>
</dbReference>
<dbReference type="Proteomes" id="UP001165064">
    <property type="component" value="Unassembled WGS sequence"/>
</dbReference>
<reference evidence="1" key="1">
    <citation type="submission" date="2023-04" db="EMBL/GenBank/DDBJ databases">
        <title>Ambrosiozyma monospora NBRC 10751.</title>
        <authorList>
            <person name="Ichikawa N."/>
            <person name="Sato H."/>
            <person name="Tonouchi N."/>
        </authorList>
    </citation>
    <scope>NUCLEOTIDE SEQUENCE</scope>
    <source>
        <strain evidence="1">NBRC 10751</strain>
    </source>
</reference>
<name>A0ACB5T8R7_AMBMO</name>
<evidence type="ECO:0000313" key="1">
    <source>
        <dbReference type="EMBL" id="GME83835.1"/>
    </source>
</evidence>
<comment type="caution">
    <text evidence="1">The sequence shown here is derived from an EMBL/GenBank/DDBJ whole genome shotgun (WGS) entry which is preliminary data.</text>
</comment>
<sequence length="628" mass="70289">MEMGMDITSSASIYPGKNNNNSDSNLNGNGNGLGLARKVSDPDRLSRHSFKFMSKVGLGAPRRVTVEDDNININSNINSNSNSNNNKNCFSASNNNNNYNSNNDYYANDNNNTNTQEEIKTSYSTNMFSRTDKSGFTNSTPGYGYESTTKQTVPTQTRTQSGSLSQSRSLSRSWSRSRPSPYSNSNVNLNLAGSGGSQKHQLSTSPKRYTTVASGLGNGIIAGTTTKSFTDASGGSGHVGSPVRKKNNMNTTPYRRTKPILSLKHAVTSTMPDSYGNGAGLNRLSSASTRRLADDYDQDLDLLDRPKTPVRSSARIGGGVIGAGTGPGFGRGDVNGENFDVFASPEKARRAALTPVSKHHENVLPFDLFAEERDNKENIPIIQQYESQQFQLEQPLAQRQLSLQRQRQQRERERQEREQRWELEHQQRQQQQQQQQQQQLQPQVSSAVMGGFDQKYFKDILEKELKAQKEQILKEVKQEQAEMAAKKEEQEREKEKMKEKLNKEAKSIITINSKDYECLDVVGTGGSSKVYRAKERNGKRAYAIKVVTFDEHDESAVSGFKGEIGILKKLRNEKRVVKMIDYSLKSGCLMLILECGEIDLAHVLSSRVDEPFDAGFVRCFETYRFWYL</sequence>
<gene>
    <name evidence="1" type="ORF">Amon02_000643600</name>
</gene>
<keyword evidence="2" id="KW-1185">Reference proteome</keyword>
<evidence type="ECO:0000313" key="2">
    <source>
        <dbReference type="Proteomes" id="UP001165064"/>
    </source>
</evidence>
<proteinExistence type="predicted"/>
<organism evidence="1 2">
    <name type="scientific">Ambrosiozyma monospora</name>
    <name type="common">Yeast</name>
    <name type="synonym">Endomycopsis monosporus</name>
    <dbReference type="NCBI Taxonomy" id="43982"/>
    <lineage>
        <taxon>Eukaryota</taxon>
        <taxon>Fungi</taxon>
        <taxon>Dikarya</taxon>
        <taxon>Ascomycota</taxon>
        <taxon>Saccharomycotina</taxon>
        <taxon>Pichiomycetes</taxon>
        <taxon>Pichiales</taxon>
        <taxon>Pichiaceae</taxon>
        <taxon>Ambrosiozyma</taxon>
    </lineage>
</organism>
<protein>
    <submittedName>
        <fullName evidence="1">Unnamed protein product</fullName>
    </submittedName>
</protein>